<comment type="caution">
    <text evidence="1">The sequence shown here is derived from an EMBL/GenBank/DDBJ whole genome shotgun (WGS) entry which is preliminary data.</text>
</comment>
<name>A0ABR5V8Q1_9CORY</name>
<evidence type="ECO:0000313" key="2">
    <source>
        <dbReference type="Proteomes" id="UP000070339"/>
    </source>
</evidence>
<organism evidence="1 2">
    <name type="scientific">Corynebacterium simulans</name>
    <dbReference type="NCBI Taxonomy" id="146827"/>
    <lineage>
        <taxon>Bacteria</taxon>
        <taxon>Bacillati</taxon>
        <taxon>Actinomycetota</taxon>
        <taxon>Actinomycetes</taxon>
        <taxon>Mycobacteriales</taxon>
        <taxon>Corynebacteriaceae</taxon>
        <taxon>Corynebacterium</taxon>
    </lineage>
</organism>
<dbReference type="Proteomes" id="UP000070339">
    <property type="component" value="Unassembled WGS sequence"/>
</dbReference>
<gene>
    <name evidence="1" type="ORF">WM41_1814</name>
</gene>
<proteinExistence type="predicted"/>
<protein>
    <submittedName>
        <fullName evidence="1">Uncharacterized protein</fullName>
    </submittedName>
</protein>
<sequence length="40" mass="4374">MKLSFLDRFLILWILLAMGLPARDSAVSSGRRLAAALKAT</sequence>
<keyword evidence="2" id="KW-1185">Reference proteome</keyword>
<dbReference type="EMBL" id="LTEB01000032">
    <property type="protein sequence ID" value="KXU17545.1"/>
    <property type="molecule type" value="Genomic_DNA"/>
</dbReference>
<evidence type="ECO:0000313" key="1">
    <source>
        <dbReference type="EMBL" id="KXU17545.1"/>
    </source>
</evidence>
<accession>A0ABR5V8Q1</accession>
<reference evidence="1 2" key="1">
    <citation type="journal article" date="2016" name="Int. J. Syst. Evol. Microbiol.">
        <title>Resolving the Complexity of Human Skin Metagenomes Using Single-Molecule Sequencing.</title>
        <authorList>
            <consortium name="NISC Comparative Sequencing Program"/>
            <person name="Tsai Y.C."/>
            <person name="Conlan S."/>
            <person name="Deming C."/>
            <person name="Segre J.A."/>
            <person name="Kong H.H."/>
            <person name="Korlach J."/>
            <person name="Oh J."/>
        </authorList>
    </citation>
    <scope>NUCLEOTIDE SEQUENCE [LARGE SCALE GENOMIC DNA]</scope>
    <source>
        <strain evidence="1 2">1B08</strain>
    </source>
</reference>